<reference evidence="3 4" key="1">
    <citation type="submission" date="2023-03" db="EMBL/GenBank/DDBJ databases">
        <title>Bacillus Genome Sequencing.</title>
        <authorList>
            <person name="Dunlap C."/>
        </authorList>
    </citation>
    <scope>NUCLEOTIDE SEQUENCE [LARGE SCALE GENOMIC DNA]</scope>
    <source>
        <strain evidence="3 4">B-59205</strain>
    </source>
</reference>
<evidence type="ECO:0000313" key="4">
    <source>
        <dbReference type="Proteomes" id="UP001344888"/>
    </source>
</evidence>
<dbReference type="EMBL" id="JARSFG010000003">
    <property type="protein sequence ID" value="MEC1177141.1"/>
    <property type="molecule type" value="Genomic_DNA"/>
</dbReference>
<dbReference type="RefSeq" id="WP_326121373.1">
    <property type="nucleotide sequence ID" value="NZ_JARSFG010000003.1"/>
</dbReference>
<evidence type="ECO:0000259" key="2">
    <source>
        <dbReference type="Pfam" id="PF13786"/>
    </source>
</evidence>
<dbReference type="AlphaFoldDB" id="A0AAW9NL20"/>
<evidence type="ECO:0000313" key="3">
    <source>
        <dbReference type="EMBL" id="MEC1177141.1"/>
    </source>
</evidence>
<organism evidence="3 4">
    <name type="scientific">Metasolibacillus meyeri</name>
    <dbReference type="NCBI Taxonomy" id="1071052"/>
    <lineage>
        <taxon>Bacteria</taxon>
        <taxon>Bacillati</taxon>
        <taxon>Bacillota</taxon>
        <taxon>Bacilli</taxon>
        <taxon>Bacillales</taxon>
        <taxon>Caryophanaceae</taxon>
        <taxon>Metasolibacillus</taxon>
    </lineage>
</organism>
<keyword evidence="4" id="KW-1185">Reference proteome</keyword>
<gene>
    <name evidence="3" type="ORF">P9B03_01475</name>
</gene>
<keyword evidence="1" id="KW-1133">Transmembrane helix</keyword>
<sequence>MNKSVEERLQQEMKKEQELPQSVRIAFDQSYEQIRQLSKKKTKTAWFKPVAAAVATIVLASGIMLTNDTVLAKLQTFFSLKDPGIDLASDYGDVQYVAQSQQSEDITITLEHFFVDAYRLAIQLNIESDHIQMDDLHDMNVEYRLYNIEGQEIDALVSDTKPIAGRGIFTGAQFKLENVKKHTATLEMLTVSNRVAVPSLDGAKLVIETIHFLNKDGSIISVDGKWAFDLTSPTVETQVFVGGNIVPGLELQQAALTNGSMQISYKVDQQIENENDIFKTALVNDNGESFYANSANVEYLEEEQQTIISLVFPYSIWNEQQTLSLAVKGYEKLRLVEKE</sequence>
<accession>A0AAW9NL20</accession>
<dbReference type="InterPro" id="IPR025436">
    <property type="entry name" value="DUF4179"/>
</dbReference>
<dbReference type="Gene3D" id="2.60.40.1630">
    <property type="entry name" value="bacillus anthracis domain"/>
    <property type="match status" value="1"/>
</dbReference>
<proteinExistence type="predicted"/>
<feature type="domain" description="DUF4179" evidence="2">
    <location>
        <begin position="42"/>
        <end position="128"/>
    </location>
</feature>
<evidence type="ECO:0000256" key="1">
    <source>
        <dbReference type="SAM" id="Phobius"/>
    </source>
</evidence>
<dbReference type="Proteomes" id="UP001344888">
    <property type="component" value="Unassembled WGS sequence"/>
</dbReference>
<comment type="caution">
    <text evidence="3">The sequence shown here is derived from an EMBL/GenBank/DDBJ whole genome shotgun (WGS) entry which is preliminary data.</text>
</comment>
<keyword evidence="1" id="KW-0812">Transmembrane</keyword>
<keyword evidence="1" id="KW-0472">Membrane</keyword>
<name>A0AAW9NL20_9BACL</name>
<protein>
    <submittedName>
        <fullName evidence="3">DUF4179 domain-containing protein</fullName>
    </submittedName>
</protein>
<dbReference type="Pfam" id="PF13786">
    <property type="entry name" value="DUF4179"/>
    <property type="match status" value="1"/>
</dbReference>
<feature type="transmembrane region" description="Helical" evidence="1">
    <location>
        <begin position="45"/>
        <end position="65"/>
    </location>
</feature>